<dbReference type="EMBL" id="JARFVA010000003">
    <property type="protein sequence ID" value="MDF0707670.1"/>
    <property type="molecule type" value="Genomic_DNA"/>
</dbReference>
<dbReference type="RefSeq" id="WP_275649644.1">
    <property type="nucleotide sequence ID" value="NZ_JARFVA010000003.1"/>
</dbReference>
<dbReference type="InterPro" id="IPR011856">
    <property type="entry name" value="tRNA_endonuc-like_dom_sf"/>
</dbReference>
<dbReference type="Pfam" id="PF04471">
    <property type="entry name" value="Mrr_cat"/>
    <property type="match status" value="1"/>
</dbReference>
<protein>
    <submittedName>
        <fullName evidence="2">Restriction endonuclease</fullName>
    </submittedName>
</protein>
<name>A0ABT5XP56_9FLAO</name>
<evidence type="ECO:0000313" key="3">
    <source>
        <dbReference type="Proteomes" id="UP001217083"/>
    </source>
</evidence>
<dbReference type="SUPFAM" id="SSF52980">
    <property type="entry name" value="Restriction endonuclease-like"/>
    <property type="match status" value="1"/>
</dbReference>
<keyword evidence="2" id="KW-0540">Nuclease</keyword>
<dbReference type="Gene3D" id="3.40.1350.10">
    <property type="match status" value="1"/>
</dbReference>
<accession>A0ABT5XP56</accession>
<organism evidence="2 3">
    <name type="scientific">Flagellimonas okinawensis</name>
    <dbReference type="NCBI Taxonomy" id="3031324"/>
    <lineage>
        <taxon>Bacteria</taxon>
        <taxon>Pseudomonadati</taxon>
        <taxon>Bacteroidota</taxon>
        <taxon>Flavobacteriia</taxon>
        <taxon>Flavobacteriales</taxon>
        <taxon>Flavobacteriaceae</taxon>
        <taxon>Flagellimonas</taxon>
    </lineage>
</organism>
<comment type="caution">
    <text evidence="2">The sequence shown here is derived from an EMBL/GenBank/DDBJ whole genome shotgun (WGS) entry which is preliminary data.</text>
</comment>
<dbReference type="GO" id="GO:0004519">
    <property type="term" value="F:endonuclease activity"/>
    <property type="evidence" value="ECO:0007669"/>
    <property type="project" value="UniProtKB-KW"/>
</dbReference>
<feature type="domain" description="Restriction endonuclease type IV Mrr" evidence="1">
    <location>
        <begin position="5"/>
        <end position="121"/>
    </location>
</feature>
<evidence type="ECO:0000259" key="1">
    <source>
        <dbReference type="Pfam" id="PF04471"/>
    </source>
</evidence>
<dbReference type="Proteomes" id="UP001217083">
    <property type="component" value="Unassembled WGS sequence"/>
</dbReference>
<dbReference type="InterPro" id="IPR011335">
    <property type="entry name" value="Restrct_endonuc-II-like"/>
</dbReference>
<gene>
    <name evidence="2" type="ORF">PY091_10620</name>
</gene>
<keyword evidence="3" id="KW-1185">Reference proteome</keyword>
<keyword evidence="2" id="KW-0378">Hydrolase</keyword>
<dbReference type="InterPro" id="IPR007560">
    <property type="entry name" value="Restrct_endonuc_IV_Mrr"/>
</dbReference>
<evidence type="ECO:0000313" key="2">
    <source>
        <dbReference type="EMBL" id="MDF0707670.1"/>
    </source>
</evidence>
<keyword evidence="2" id="KW-0255">Endonuclease</keyword>
<proteinExistence type="predicted"/>
<sequence>MRENSLDWKEYEAITKYIYETLGKEFGVTIEGYGITCKVEGRSGSFHQIDVLTKQSNGVHQFRTAIECKCLKNKVTKGTVMKLVSTIKDARIDKGVIVSKSGFASGAVNFAREYNIGLVELREAQENDFQEHSKEIHIGDLNLNSKVRITRPQILNIDIGNNQSIEIRDEWDYYNYIITLKNQTKIPLLKYVNEFRNEVNLQNKKGKIINKHYEIPNANLFNKKSLTTIEINEIIFTGQLIEIDASQSLSFKLVDQVWLIMKSIFEERVFTFSESGLIVERKSK</sequence>
<reference evidence="2 3" key="1">
    <citation type="submission" date="2023-03" db="EMBL/GenBank/DDBJ databases">
        <title>Muricauda XX sp. nov. and Muricauda XXX sp. nov., two novel species isolated from Okinawa Trough.</title>
        <authorList>
            <person name="Cao W."/>
            <person name="Deng X."/>
        </authorList>
    </citation>
    <scope>NUCLEOTIDE SEQUENCE [LARGE SCALE GENOMIC DNA]</scope>
    <source>
        <strain evidence="2 3">81s02</strain>
    </source>
</reference>